<dbReference type="InterPro" id="IPR006181">
    <property type="entry name" value="D-amino_acid_oxidase_CS"/>
</dbReference>
<comment type="cofactor">
    <cofactor evidence="1">
        <name>FAD</name>
        <dbReference type="ChEBI" id="CHEBI:57692"/>
    </cofactor>
</comment>
<dbReference type="AlphaFoldDB" id="A0AAN6YI43"/>
<feature type="domain" description="FAD dependent oxidoreductase" evidence="8">
    <location>
        <begin position="9"/>
        <end position="409"/>
    </location>
</feature>
<evidence type="ECO:0000256" key="1">
    <source>
        <dbReference type="ARBA" id="ARBA00001974"/>
    </source>
</evidence>
<dbReference type="InterPro" id="IPR023209">
    <property type="entry name" value="DAO"/>
</dbReference>
<dbReference type="Proteomes" id="UP001301769">
    <property type="component" value="Unassembled WGS sequence"/>
</dbReference>
<evidence type="ECO:0000313" key="9">
    <source>
        <dbReference type="EMBL" id="KAK4216567.1"/>
    </source>
</evidence>
<keyword evidence="10" id="KW-1185">Reference proteome</keyword>
<dbReference type="EMBL" id="MU858067">
    <property type="protein sequence ID" value="KAK4216567.1"/>
    <property type="molecule type" value="Genomic_DNA"/>
</dbReference>
<dbReference type="InterPro" id="IPR006076">
    <property type="entry name" value="FAD-dep_OxRdtase"/>
</dbReference>
<dbReference type="GO" id="GO:0071949">
    <property type="term" value="F:FAD binding"/>
    <property type="evidence" value="ECO:0007669"/>
    <property type="project" value="InterPro"/>
</dbReference>
<evidence type="ECO:0000259" key="8">
    <source>
        <dbReference type="Pfam" id="PF01266"/>
    </source>
</evidence>
<comment type="similarity">
    <text evidence="2">Belongs to the DAMOX/DASOX family.</text>
</comment>
<keyword evidence="7" id="KW-0472">Membrane</keyword>
<dbReference type="Gene3D" id="3.30.9.10">
    <property type="entry name" value="D-Amino Acid Oxidase, subunit A, domain 2"/>
    <property type="match status" value="1"/>
</dbReference>
<reference evidence="9" key="1">
    <citation type="journal article" date="2023" name="Mol. Phylogenet. Evol.">
        <title>Genome-scale phylogeny and comparative genomics of the fungal order Sordariales.</title>
        <authorList>
            <person name="Hensen N."/>
            <person name="Bonometti L."/>
            <person name="Westerberg I."/>
            <person name="Brannstrom I.O."/>
            <person name="Guillou S."/>
            <person name="Cros-Aarteil S."/>
            <person name="Calhoun S."/>
            <person name="Haridas S."/>
            <person name="Kuo A."/>
            <person name="Mondo S."/>
            <person name="Pangilinan J."/>
            <person name="Riley R."/>
            <person name="LaButti K."/>
            <person name="Andreopoulos B."/>
            <person name="Lipzen A."/>
            <person name="Chen C."/>
            <person name="Yan M."/>
            <person name="Daum C."/>
            <person name="Ng V."/>
            <person name="Clum A."/>
            <person name="Steindorff A."/>
            <person name="Ohm R.A."/>
            <person name="Martin F."/>
            <person name="Silar P."/>
            <person name="Natvig D.O."/>
            <person name="Lalanne C."/>
            <person name="Gautier V."/>
            <person name="Ament-Velasquez S.L."/>
            <person name="Kruys A."/>
            <person name="Hutchinson M.I."/>
            <person name="Powell A.J."/>
            <person name="Barry K."/>
            <person name="Miller A.N."/>
            <person name="Grigoriev I.V."/>
            <person name="Debuchy R."/>
            <person name="Gladieux P."/>
            <person name="Hiltunen Thoren M."/>
            <person name="Johannesson H."/>
        </authorList>
    </citation>
    <scope>NUCLEOTIDE SEQUENCE</scope>
    <source>
        <strain evidence="9">PSN293</strain>
    </source>
</reference>
<accession>A0AAN6YI43</accession>
<keyword evidence="7" id="KW-1133">Transmembrane helix</keyword>
<dbReference type="GO" id="GO:0019478">
    <property type="term" value="P:D-amino acid catabolic process"/>
    <property type="evidence" value="ECO:0007669"/>
    <property type="project" value="TreeGrafter"/>
</dbReference>
<keyword evidence="7" id="KW-0812">Transmembrane</keyword>
<dbReference type="PROSITE" id="PS00677">
    <property type="entry name" value="DAO"/>
    <property type="match status" value="1"/>
</dbReference>
<organism evidence="9 10">
    <name type="scientific">Rhypophila decipiens</name>
    <dbReference type="NCBI Taxonomy" id="261697"/>
    <lineage>
        <taxon>Eukaryota</taxon>
        <taxon>Fungi</taxon>
        <taxon>Dikarya</taxon>
        <taxon>Ascomycota</taxon>
        <taxon>Pezizomycotina</taxon>
        <taxon>Sordariomycetes</taxon>
        <taxon>Sordariomycetidae</taxon>
        <taxon>Sordariales</taxon>
        <taxon>Naviculisporaceae</taxon>
        <taxon>Rhypophila</taxon>
    </lineage>
</organism>
<proteinExistence type="inferred from homology"/>
<keyword evidence="4" id="KW-0274">FAD</keyword>
<feature type="transmembrane region" description="Helical" evidence="7">
    <location>
        <begin position="9"/>
        <end position="26"/>
    </location>
</feature>
<evidence type="ECO:0000313" key="10">
    <source>
        <dbReference type="Proteomes" id="UP001301769"/>
    </source>
</evidence>
<reference evidence="9" key="2">
    <citation type="submission" date="2023-05" db="EMBL/GenBank/DDBJ databases">
        <authorList>
            <consortium name="Lawrence Berkeley National Laboratory"/>
            <person name="Steindorff A."/>
            <person name="Hensen N."/>
            <person name="Bonometti L."/>
            <person name="Westerberg I."/>
            <person name="Brannstrom I.O."/>
            <person name="Guillou S."/>
            <person name="Cros-Aarteil S."/>
            <person name="Calhoun S."/>
            <person name="Haridas S."/>
            <person name="Kuo A."/>
            <person name="Mondo S."/>
            <person name="Pangilinan J."/>
            <person name="Riley R."/>
            <person name="Labutti K."/>
            <person name="Andreopoulos B."/>
            <person name="Lipzen A."/>
            <person name="Chen C."/>
            <person name="Yanf M."/>
            <person name="Daum C."/>
            <person name="Ng V."/>
            <person name="Clum A."/>
            <person name="Ohm R."/>
            <person name="Martin F."/>
            <person name="Silar P."/>
            <person name="Natvig D."/>
            <person name="Lalanne C."/>
            <person name="Gautier V."/>
            <person name="Ament-Velasquez S.L."/>
            <person name="Kruys A."/>
            <person name="Hutchinson M.I."/>
            <person name="Powell A.J."/>
            <person name="Barry K."/>
            <person name="Miller A.N."/>
            <person name="Grigoriev I.V."/>
            <person name="Debuchy R."/>
            <person name="Gladieux P."/>
            <person name="Thoren M.H."/>
            <person name="Johannesson H."/>
        </authorList>
    </citation>
    <scope>NUCLEOTIDE SEQUENCE</scope>
    <source>
        <strain evidence="9">PSN293</strain>
    </source>
</reference>
<dbReference type="SUPFAM" id="SSF54373">
    <property type="entry name" value="FAD-linked reductases, C-terminal domain"/>
    <property type="match status" value="1"/>
</dbReference>
<keyword evidence="5" id="KW-0560">Oxidoreductase</keyword>
<protein>
    <recommendedName>
        <fullName evidence="8">FAD dependent oxidoreductase domain-containing protein</fullName>
    </recommendedName>
</protein>
<feature type="region of interest" description="Disordered" evidence="6">
    <location>
        <begin position="299"/>
        <end position="319"/>
    </location>
</feature>
<name>A0AAN6YI43_9PEZI</name>
<dbReference type="SUPFAM" id="SSF51971">
    <property type="entry name" value="Nucleotide-binding domain"/>
    <property type="match status" value="1"/>
</dbReference>
<dbReference type="GO" id="GO:0003884">
    <property type="term" value="F:D-amino-acid oxidase activity"/>
    <property type="evidence" value="ECO:0007669"/>
    <property type="project" value="InterPro"/>
</dbReference>
<evidence type="ECO:0000256" key="5">
    <source>
        <dbReference type="ARBA" id="ARBA00023002"/>
    </source>
</evidence>
<sequence length="430" mass="47333">MTQPQKKHIVVIGAGVIGLSSALLLLEQGCYTVTIIAEHFPGPFETIHPQEHIDYSSPWAGAHNRFIPPLPSSSSSPPDQVQSQAEREHVLALRTFSRMKSLSSGDKDPEAAQFSSVKFMKGVEFLEDPPEAYKALSGPLAAELGYENFRVLEQHEFPADGGVKWGCEYQTWCLNPMVYCCFLLRRFVNRGGRILKRRVRSVNEVFQLDLPGGDPDWNTHFGSTWLSPKNCANQQQPEEAKEVRRTTHAVVNASGNGLGDDAAMFITRGQTCVVAESGTTEEPKTVTRQNADGTWTFTVPRGAEGGTVVGGTREPDNYDPLPCPKLRDQLLERIIQTQPGLLAKGKSKLTPVRDIVGRRPTRRGGPRIEGEILNIDVRKDKKQQGFVMHAYGMGGRGYELSWGVAEEVVNGVSEYFLERSGSAPGGVSKL</sequence>
<dbReference type="PANTHER" id="PTHR11530">
    <property type="entry name" value="D-AMINO ACID OXIDASE"/>
    <property type="match status" value="1"/>
</dbReference>
<dbReference type="Pfam" id="PF01266">
    <property type="entry name" value="DAO"/>
    <property type="match status" value="1"/>
</dbReference>
<evidence type="ECO:0000256" key="3">
    <source>
        <dbReference type="ARBA" id="ARBA00022630"/>
    </source>
</evidence>
<dbReference type="GO" id="GO:0005737">
    <property type="term" value="C:cytoplasm"/>
    <property type="evidence" value="ECO:0007669"/>
    <property type="project" value="TreeGrafter"/>
</dbReference>
<evidence type="ECO:0000256" key="6">
    <source>
        <dbReference type="SAM" id="MobiDB-lite"/>
    </source>
</evidence>
<dbReference type="PANTHER" id="PTHR11530:SF26">
    <property type="entry name" value="FAD DEPENDENT OXIDOREDUCTASE SUPERFAMILY (AFU_ORTHOLOGUE AFUA_5G13940)"/>
    <property type="match status" value="1"/>
</dbReference>
<evidence type="ECO:0000256" key="2">
    <source>
        <dbReference type="ARBA" id="ARBA00006730"/>
    </source>
</evidence>
<evidence type="ECO:0000256" key="4">
    <source>
        <dbReference type="ARBA" id="ARBA00022827"/>
    </source>
</evidence>
<evidence type="ECO:0000256" key="7">
    <source>
        <dbReference type="SAM" id="Phobius"/>
    </source>
</evidence>
<keyword evidence="3" id="KW-0285">Flavoprotein</keyword>
<dbReference type="Gene3D" id="3.40.50.720">
    <property type="entry name" value="NAD(P)-binding Rossmann-like Domain"/>
    <property type="match status" value="1"/>
</dbReference>
<gene>
    <name evidence="9" type="ORF">QBC37DRAFT_370856</name>
</gene>
<comment type="caution">
    <text evidence="9">The sequence shown here is derived from an EMBL/GenBank/DDBJ whole genome shotgun (WGS) entry which is preliminary data.</text>
</comment>